<evidence type="ECO:0000313" key="10">
    <source>
        <dbReference type="EMBL" id="KAK9183136.1"/>
    </source>
</evidence>
<sequence>MAEVKLHGGWASPFSNKVVWALKLKGIPYEYIEEDLYNKSASLLKYNPVHKMIPVLVHGEKPVCESMVILEYIEEMWPHNPSLMPSDPYDRAQARFWIKFAEDKGVAVWKMFFSTGQDLENAMKAALEMLQTVEKHGLGEKKFFNGDNIGLADLAFGAIAYWLQVLEDVMGVKLFESHKFPSLHEWFENFRKVPVIEENLPNQHEMVIAFKRRRETLVTSA</sequence>
<dbReference type="GO" id="GO:0006749">
    <property type="term" value="P:glutathione metabolic process"/>
    <property type="evidence" value="ECO:0007669"/>
    <property type="project" value="InterPro"/>
</dbReference>
<comment type="caution">
    <text evidence="10">The sequence shown here is derived from an EMBL/GenBank/DDBJ whole genome shotgun (WGS) entry which is preliminary data.</text>
</comment>
<dbReference type="InterPro" id="IPR004045">
    <property type="entry name" value="Glutathione_S-Trfase_N"/>
</dbReference>
<dbReference type="InterPro" id="IPR004046">
    <property type="entry name" value="GST_C"/>
</dbReference>
<keyword evidence="11" id="KW-1185">Reference proteome</keyword>
<dbReference type="CDD" id="cd03185">
    <property type="entry name" value="GST_C_Tau"/>
    <property type="match status" value="1"/>
</dbReference>
<dbReference type="SFLD" id="SFLDG00358">
    <property type="entry name" value="Main_(cytGST)"/>
    <property type="match status" value="1"/>
</dbReference>
<dbReference type="InterPro" id="IPR045074">
    <property type="entry name" value="GST_C_Tau"/>
</dbReference>
<name>A0AAP0LRR7_9ROSI</name>
<dbReference type="GO" id="GO:0004364">
    <property type="term" value="F:glutathione transferase activity"/>
    <property type="evidence" value="ECO:0007669"/>
    <property type="project" value="UniProtKB-EC"/>
</dbReference>
<dbReference type="Pfam" id="PF02798">
    <property type="entry name" value="GST_N"/>
    <property type="match status" value="1"/>
</dbReference>
<dbReference type="PANTHER" id="PTHR11260">
    <property type="entry name" value="GLUTATHIONE S-TRANSFERASE, GST, SUPERFAMILY, GST DOMAIN CONTAINING"/>
    <property type="match status" value="1"/>
</dbReference>
<evidence type="ECO:0000256" key="6">
    <source>
        <dbReference type="ARBA" id="ARBA00025743"/>
    </source>
</evidence>
<evidence type="ECO:0000256" key="1">
    <source>
        <dbReference type="ARBA" id="ARBA00004514"/>
    </source>
</evidence>
<dbReference type="PROSITE" id="PS50404">
    <property type="entry name" value="GST_NTER"/>
    <property type="match status" value="1"/>
</dbReference>
<comment type="similarity">
    <text evidence="6">Belongs to the GST superfamily. Tau family.</text>
</comment>
<evidence type="ECO:0000256" key="4">
    <source>
        <dbReference type="ARBA" id="ARBA00022575"/>
    </source>
</evidence>
<dbReference type="GO" id="GO:0005829">
    <property type="term" value="C:cytosol"/>
    <property type="evidence" value="ECO:0007669"/>
    <property type="project" value="UniProtKB-SubCell"/>
</dbReference>
<dbReference type="EMBL" id="JBCGBO010000024">
    <property type="protein sequence ID" value="KAK9183136.1"/>
    <property type="molecule type" value="Genomic_DNA"/>
</dbReference>
<dbReference type="FunFam" id="3.40.30.10:FF:000014">
    <property type="entry name" value="Tau class glutathione S-transferase"/>
    <property type="match status" value="1"/>
</dbReference>
<evidence type="ECO:0000256" key="3">
    <source>
        <dbReference type="ARBA" id="ARBA00022490"/>
    </source>
</evidence>
<dbReference type="InterPro" id="IPR045073">
    <property type="entry name" value="Omega/Tau-like"/>
</dbReference>
<dbReference type="Gene3D" id="1.20.1050.10">
    <property type="match status" value="1"/>
</dbReference>
<dbReference type="FunFam" id="1.20.1050.10:FF:000012">
    <property type="entry name" value="Tau class glutathione S-transferase"/>
    <property type="match status" value="1"/>
</dbReference>
<evidence type="ECO:0000259" key="9">
    <source>
        <dbReference type="PROSITE" id="PS50405"/>
    </source>
</evidence>
<comment type="catalytic activity">
    <reaction evidence="7">
        <text>RX + glutathione = an S-substituted glutathione + a halide anion + H(+)</text>
        <dbReference type="Rhea" id="RHEA:16437"/>
        <dbReference type="ChEBI" id="CHEBI:15378"/>
        <dbReference type="ChEBI" id="CHEBI:16042"/>
        <dbReference type="ChEBI" id="CHEBI:17792"/>
        <dbReference type="ChEBI" id="CHEBI:57925"/>
        <dbReference type="ChEBI" id="CHEBI:90779"/>
        <dbReference type="EC" id="2.5.1.18"/>
    </reaction>
</comment>
<feature type="domain" description="GST N-terminal" evidence="8">
    <location>
        <begin position="2"/>
        <end position="81"/>
    </location>
</feature>
<reference evidence="10 11" key="1">
    <citation type="submission" date="2024-05" db="EMBL/GenBank/DDBJ databases">
        <title>Haplotype-resolved chromosome-level genome assembly of Huyou (Citrus changshanensis).</title>
        <authorList>
            <person name="Miao C."/>
            <person name="Chen W."/>
            <person name="Wu Y."/>
            <person name="Wang L."/>
            <person name="Zhao S."/>
            <person name="Grierson D."/>
            <person name="Xu C."/>
            <person name="Chen K."/>
        </authorList>
    </citation>
    <scope>NUCLEOTIDE SEQUENCE [LARGE SCALE GENOMIC DNA]</scope>
    <source>
        <strain evidence="10">01-14</strain>
        <tissue evidence="10">Leaf</tissue>
    </source>
</reference>
<dbReference type="Proteomes" id="UP001428341">
    <property type="component" value="Unassembled WGS sequence"/>
</dbReference>
<dbReference type="SUPFAM" id="SSF47616">
    <property type="entry name" value="GST C-terminal domain-like"/>
    <property type="match status" value="1"/>
</dbReference>
<dbReference type="PROSITE" id="PS50405">
    <property type="entry name" value="GST_CTER"/>
    <property type="match status" value="1"/>
</dbReference>
<dbReference type="SFLD" id="SFLDG01152">
    <property type="entry name" value="Main.3:_Omega-_and_Tau-like"/>
    <property type="match status" value="1"/>
</dbReference>
<evidence type="ECO:0000313" key="11">
    <source>
        <dbReference type="Proteomes" id="UP001428341"/>
    </source>
</evidence>
<dbReference type="Gene3D" id="3.40.30.10">
    <property type="entry name" value="Glutaredoxin"/>
    <property type="match status" value="1"/>
</dbReference>
<dbReference type="CDD" id="cd03058">
    <property type="entry name" value="GST_N_Tau"/>
    <property type="match status" value="1"/>
</dbReference>
<organism evidence="10 11">
    <name type="scientific">Citrus x changshan-huyou</name>
    <dbReference type="NCBI Taxonomy" id="2935761"/>
    <lineage>
        <taxon>Eukaryota</taxon>
        <taxon>Viridiplantae</taxon>
        <taxon>Streptophyta</taxon>
        <taxon>Embryophyta</taxon>
        <taxon>Tracheophyta</taxon>
        <taxon>Spermatophyta</taxon>
        <taxon>Magnoliopsida</taxon>
        <taxon>eudicotyledons</taxon>
        <taxon>Gunneridae</taxon>
        <taxon>Pentapetalae</taxon>
        <taxon>rosids</taxon>
        <taxon>malvids</taxon>
        <taxon>Sapindales</taxon>
        <taxon>Rutaceae</taxon>
        <taxon>Aurantioideae</taxon>
        <taxon>Citrus</taxon>
    </lineage>
</organism>
<evidence type="ECO:0000259" key="8">
    <source>
        <dbReference type="PROSITE" id="PS50404"/>
    </source>
</evidence>
<dbReference type="AlphaFoldDB" id="A0AAP0LRR7"/>
<dbReference type="Pfam" id="PF00043">
    <property type="entry name" value="GST_C"/>
    <property type="match status" value="1"/>
</dbReference>
<evidence type="ECO:0000256" key="5">
    <source>
        <dbReference type="ARBA" id="ARBA00022679"/>
    </source>
</evidence>
<feature type="domain" description="GST C-terminal" evidence="9">
    <location>
        <begin position="87"/>
        <end position="210"/>
    </location>
</feature>
<dbReference type="InterPro" id="IPR036249">
    <property type="entry name" value="Thioredoxin-like_sf"/>
</dbReference>
<keyword evidence="3" id="KW-0963">Cytoplasm</keyword>
<protein>
    <recommendedName>
        <fullName evidence="2">glutathione transferase</fullName>
        <ecNumber evidence="2">2.5.1.18</ecNumber>
    </recommendedName>
</protein>
<keyword evidence="4" id="KW-0216">Detoxification</keyword>
<dbReference type="GO" id="GO:0009407">
    <property type="term" value="P:toxin catabolic process"/>
    <property type="evidence" value="ECO:0007669"/>
    <property type="project" value="UniProtKB-ARBA"/>
</dbReference>
<dbReference type="InterPro" id="IPR010987">
    <property type="entry name" value="Glutathione-S-Trfase_C-like"/>
</dbReference>
<comment type="subcellular location">
    <subcellularLocation>
        <location evidence="1">Cytoplasm</location>
        <location evidence="1">Cytosol</location>
    </subcellularLocation>
</comment>
<dbReference type="InterPro" id="IPR036282">
    <property type="entry name" value="Glutathione-S-Trfase_C_sf"/>
</dbReference>
<gene>
    <name evidence="10" type="ORF">WN944_026285</name>
</gene>
<dbReference type="InterPro" id="IPR040079">
    <property type="entry name" value="Glutathione_S-Trfase"/>
</dbReference>
<dbReference type="SFLD" id="SFLDS00019">
    <property type="entry name" value="Glutathione_Transferase_(cytos"/>
    <property type="match status" value="1"/>
</dbReference>
<keyword evidence="5" id="KW-0808">Transferase</keyword>
<evidence type="ECO:0000256" key="2">
    <source>
        <dbReference type="ARBA" id="ARBA00012452"/>
    </source>
</evidence>
<accession>A0AAP0LRR7</accession>
<dbReference type="SUPFAM" id="SSF52833">
    <property type="entry name" value="Thioredoxin-like"/>
    <property type="match status" value="1"/>
</dbReference>
<evidence type="ECO:0000256" key="7">
    <source>
        <dbReference type="ARBA" id="ARBA00047960"/>
    </source>
</evidence>
<proteinExistence type="inferred from homology"/>
<dbReference type="PANTHER" id="PTHR11260:SF679">
    <property type="entry name" value="GLUTATHIONE TRANSFERASE"/>
    <property type="match status" value="1"/>
</dbReference>
<dbReference type="EC" id="2.5.1.18" evidence="2"/>